<dbReference type="GO" id="GO:0005737">
    <property type="term" value="C:cytoplasm"/>
    <property type="evidence" value="ECO:0007669"/>
    <property type="project" value="UniProtKB-SubCell"/>
</dbReference>
<comment type="cofactor">
    <cofactor evidence="13">
        <name>Mg(2+)</name>
        <dbReference type="ChEBI" id="CHEBI:18420"/>
    </cofactor>
    <text evidence="13">Binds 2 Mg(2+) ion per subunit.</text>
</comment>
<name>A0A0M5KYE0_9GAMM</name>
<keyword evidence="8 13" id="KW-0460">Magnesium</keyword>
<dbReference type="Gene3D" id="3.30.420.10">
    <property type="entry name" value="Ribonuclease H-like superfamily/Ribonuclease H"/>
    <property type="match status" value="1"/>
</dbReference>
<dbReference type="GO" id="GO:0003677">
    <property type="term" value="F:DNA binding"/>
    <property type="evidence" value="ECO:0007669"/>
    <property type="project" value="UniProtKB-KW"/>
</dbReference>
<keyword evidence="11 13" id="KW-0234">DNA repair</keyword>
<evidence type="ECO:0000256" key="8">
    <source>
        <dbReference type="ARBA" id="ARBA00022842"/>
    </source>
</evidence>
<dbReference type="InterPro" id="IPR012337">
    <property type="entry name" value="RNaseH-like_sf"/>
</dbReference>
<evidence type="ECO:0000256" key="5">
    <source>
        <dbReference type="ARBA" id="ARBA00022759"/>
    </source>
</evidence>
<dbReference type="CDD" id="cd16962">
    <property type="entry name" value="RuvC"/>
    <property type="match status" value="1"/>
</dbReference>
<keyword evidence="5 13" id="KW-0255">Endonuclease</keyword>
<dbReference type="GO" id="GO:0008821">
    <property type="term" value="F:crossover junction DNA endonuclease activity"/>
    <property type="evidence" value="ECO:0007669"/>
    <property type="project" value="UniProtKB-UniRule"/>
</dbReference>
<dbReference type="GO" id="GO:0006281">
    <property type="term" value="P:DNA repair"/>
    <property type="evidence" value="ECO:0007669"/>
    <property type="project" value="UniProtKB-UniRule"/>
</dbReference>
<dbReference type="PANTHER" id="PTHR30194:SF3">
    <property type="entry name" value="CROSSOVER JUNCTION ENDODEOXYRIBONUCLEASE RUVC"/>
    <property type="match status" value="1"/>
</dbReference>
<dbReference type="PATRIC" id="fig|1125411.7.peg.542"/>
<dbReference type="NCBIfam" id="TIGR00228">
    <property type="entry name" value="ruvC"/>
    <property type="match status" value="1"/>
</dbReference>
<evidence type="ECO:0000256" key="14">
    <source>
        <dbReference type="NCBIfam" id="TIGR00228"/>
    </source>
</evidence>
<comment type="function">
    <text evidence="13">The RuvA-RuvB-RuvC complex processes Holliday junction (HJ) DNA during genetic recombination and DNA repair. Endonuclease that resolves HJ intermediates. Cleaves cruciform DNA by making single-stranded nicks across the HJ at symmetrical positions within the homologous arms, yielding a 5'-phosphate and a 3'-hydroxyl group; requires a central core of homology in the junction. The consensus cleavage sequence is 5'-(A/T)TT(C/G)-3'. Cleavage occurs on the 3'-side of the TT dinucleotide at the point of strand exchange. HJ branch migration catalyzed by RuvA-RuvB allows RuvC to scan DNA until it finds its consensus sequence, where it cleaves and resolves the cruciform DNA.</text>
</comment>
<dbReference type="InterPro" id="IPR002176">
    <property type="entry name" value="X-over_junc_endoDNase_RuvC"/>
</dbReference>
<dbReference type="PANTHER" id="PTHR30194">
    <property type="entry name" value="CROSSOVER JUNCTION ENDODEOXYRIBONUCLEASE RUVC"/>
    <property type="match status" value="1"/>
</dbReference>
<dbReference type="Proteomes" id="UP000068905">
    <property type="component" value="Chromosome"/>
</dbReference>
<evidence type="ECO:0000256" key="13">
    <source>
        <dbReference type="HAMAP-Rule" id="MF_00034"/>
    </source>
</evidence>
<dbReference type="EC" id="3.1.21.10" evidence="13 14"/>
<dbReference type="GO" id="GO:0048476">
    <property type="term" value="C:Holliday junction resolvase complex"/>
    <property type="evidence" value="ECO:0007669"/>
    <property type="project" value="UniProtKB-UniRule"/>
</dbReference>
<dbReference type="RefSeq" id="WP_020026044.1">
    <property type="nucleotide sequence ID" value="NZ_CP006911.1"/>
</dbReference>
<sequence length="156" mass="16773">MKILGIDPGSRITGFGLIEANKLKFSYINSGCIRTQGDLNERIITIYEGIKEIITNHEVDIVAVERVFMRPDRPNPDAAIKLGHARGAIISAAGGKGIPIVDYTANQIKKSVVGRGHASKEQVSFMVQQLLKLNKAPQADAGDALAGAICHAYHAL</sequence>
<reference evidence="15 16" key="1">
    <citation type="journal article" date="2015" name="Genome Announc.">
        <title>Genome Sequence of 'Candidatus Thioglobus singularis' Strain PS1, a Mixotroph from the SUP05 Clade of Marine Gammaproteobacteria.</title>
        <authorList>
            <person name="Marshall K.T."/>
            <person name="Morris R.M."/>
        </authorList>
    </citation>
    <scope>NUCLEOTIDE SEQUENCE [LARGE SCALE GENOMIC DNA]</scope>
    <source>
        <strain evidence="15 16">PS1</strain>
    </source>
</reference>
<comment type="catalytic activity">
    <reaction evidence="12 13">
        <text>Endonucleolytic cleavage at a junction such as a reciprocal single-stranded crossover between two homologous DNA duplexes (Holliday junction).</text>
        <dbReference type="EC" id="3.1.21.10"/>
    </reaction>
</comment>
<keyword evidence="4 13" id="KW-0479">Metal-binding</keyword>
<evidence type="ECO:0000313" key="15">
    <source>
        <dbReference type="EMBL" id="ALE01616.1"/>
    </source>
</evidence>
<dbReference type="AlphaFoldDB" id="A0A0M5KYE0"/>
<keyword evidence="3 13" id="KW-0540">Nuclease</keyword>
<dbReference type="OrthoDB" id="9805499at2"/>
<proteinExistence type="inferred from homology"/>
<feature type="binding site" evidence="13">
    <location>
        <position position="140"/>
    </location>
    <ligand>
        <name>Mg(2+)</name>
        <dbReference type="ChEBI" id="CHEBI:18420"/>
        <label>1</label>
    </ligand>
</feature>
<dbReference type="GO" id="GO:0000287">
    <property type="term" value="F:magnesium ion binding"/>
    <property type="evidence" value="ECO:0007669"/>
    <property type="project" value="UniProtKB-UniRule"/>
</dbReference>
<evidence type="ECO:0000256" key="12">
    <source>
        <dbReference type="ARBA" id="ARBA00029354"/>
    </source>
</evidence>
<keyword evidence="9 13" id="KW-0238">DNA-binding</keyword>
<evidence type="ECO:0000256" key="7">
    <source>
        <dbReference type="ARBA" id="ARBA00022801"/>
    </source>
</evidence>
<dbReference type="KEGG" id="tsn:W908_02760"/>
<feature type="active site" evidence="13">
    <location>
        <position position="140"/>
    </location>
</feature>
<dbReference type="FunFam" id="3.30.420.10:FF:000002">
    <property type="entry name" value="Crossover junction endodeoxyribonuclease RuvC"/>
    <property type="match status" value="1"/>
</dbReference>
<feature type="active site" evidence="13">
    <location>
        <position position="7"/>
    </location>
</feature>
<feature type="active site" evidence="13">
    <location>
        <position position="65"/>
    </location>
</feature>
<dbReference type="InterPro" id="IPR036397">
    <property type="entry name" value="RNaseH_sf"/>
</dbReference>
<feature type="binding site" evidence="13">
    <location>
        <position position="7"/>
    </location>
    <ligand>
        <name>Mg(2+)</name>
        <dbReference type="ChEBI" id="CHEBI:18420"/>
        <label>1</label>
    </ligand>
</feature>
<evidence type="ECO:0000313" key="16">
    <source>
        <dbReference type="Proteomes" id="UP000068905"/>
    </source>
</evidence>
<dbReference type="HAMAP" id="MF_00034">
    <property type="entry name" value="RuvC"/>
    <property type="match status" value="1"/>
</dbReference>
<evidence type="ECO:0000256" key="11">
    <source>
        <dbReference type="ARBA" id="ARBA00023204"/>
    </source>
</evidence>
<dbReference type="SUPFAM" id="SSF53098">
    <property type="entry name" value="Ribonuclease H-like"/>
    <property type="match status" value="1"/>
</dbReference>
<evidence type="ECO:0000256" key="10">
    <source>
        <dbReference type="ARBA" id="ARBA00023172"/>
    </source>
</evidence>
<keyword evidence="2 13" id="KW-0963">Cytoplasm</keyword>
<protein>
    <recommendedName>
        <fullName evidence="13 14">Crossover junction endodeoxyribonuclease RuvC</fullName>
        <ecNumber evidence="13 14">3.1.21.10</ecNumber>
    </recommendedName>
    <alternativeName>
        <fullName evidence="13">Holliday junction nuclease RuvC</fullName>
    </alternativeName>
    <alternativeName>
        <fullName evidence="13">Holliday junction resolvase RuvC</fullName>
    </alternativeName>
</protein>
<comment type="subcellular location">
    <subcellularLocation>
        <location evidence="13">Cytoplasm</location>
    </subcellularLocation>
</comment>
<keyword evidence="7 13" id="KW-0378">Hydrolase</keyword>
<accession>A0A0M5KYE0</accession>
<dbReference type="Pfam" id="PF02075">
    <property type="entry name" value="RuvC"/>
    <property type="match status" value="1"/>
</dbReference>
<evidence type="ECO:0000256" key="9">
    <source>
        <dbReference type="ARBA" id="ARBA00023125"/>
    </source>
</evidence>
<evidence type="ECO:0000256" key="1">
    <source>
        <dbReference type="ARBA" id="ARBA00009518"/>
    </source>
</evidence>
<evidence type="ECO:0000256" key="2">
    <source>
        <dbReference type="ARBA" id="ARBA00022490"/>
    </source>
</evidence>
<keyword evidence="10 13" id="KW-0233">DNA recombination</keyword>
<keyword evidence="6 13" id="KW-0227">DNA damage</keyword>
<comment type="similarity">
    <text evidence="1 13">Belongs to the RuvC family.</text>
</comment>
<dbReference type="GO" id="GO:0006310">
    <property type="term" value="P:DNA recombination"/>
    <property type="evidence" value="ECO:0007669"/>
    <property type="project" value="UniProtKB-UniRule"/>
</dbReference>
<feature type="binding site" evidence="13">
    <location>
        <position position="65"/>
    </location>
    <ligand>
        <name>Mg(2+)</name>
        <dbReference type="ChEBI" id="CHEBI:18420"/>
        <label>2</label>
    </ligand>
</feature>
<dbReference type="PRINTS" id="PR00696">
    <property type="entry name" value="RSOLVASERUVC"/>
</dbReference>
<gene>
    <name evidence="13 15" type="primary">ruvC</name>
    <name evidence="15" type="ORF">W908_02760</name>
</gene>
<comment type="subunit">
    <text evidence="13">Homodimer which binds Holliday junction (HJ) DNA. The HJ becomes 2-fold symmetrical on binding to RuvC with unstacked arms; it has a different conformation from HJ DNA in complex with RuvA. In the full resolvosome a probable DNA-RuvA(4)-RuvB(12)-RuvC(2) complex forms which resolves the HJ.</text>
</comment>
<organism evidence="15 16">
    <name type="scientific">Candidatus Pseudothioglobus singularis PS1</name>
    <dbReference type="NCBI Taxonomy" id="1125411"/>
    <lineage>
        <taxon>Bacteria</taxon>
        <taxon>Pseudomonadati</taxon>
        <taxon>Pseudomonadota</taxon>
        <taxon>Gammaproteobacteria</taxon>
        <taxon>Candidatus Pseudothioglobaceae</taxon>
        <taxon>Candidatus Pseudothioglobus</taxon>
    </lineage>
</organism>
<evidence type="ECO:0000256" key="4">
    <source>
        <dbReference type="ARBA" id="ARBA00022723"/>
    </source>
</evidence>
<dbReference type="EMBL" id="CP006911">
    <property type="protein sequence ID" value="ALE01616.1"/>
    <property type="molecule type" value="Genomic_DNA"/>
</dbReference>
<keyword evidence="16" id="KW-1185">Reference proteome</keyword>
<evidence type="ECO:0000256" key="6">
    <source>
        <dbReference type="ARBA" id="ARBA00022763"/>
    </source>
</evidence>
<evidence type="ECO:0000256" key="3">
    <source>
        <dbReference type="ARBA" id="ARBA00022722"/>
    </source>
</evidence>
<dbReference type="STRING" id="1125411.W908_02760"/>